<dbReference type="InterPro" id="IPR029098">
    <property type="entry name" value="Acetyltransf_C"/>
</dbReference>
<comment type="similarity">
    <text evidence="8">Belongs to the transferase hexapeptide repeat family. LpxA subfamily.</text>
</comment>
<comment type="function">
    <text evidence="8">Involved in the biosynthesis of lipid A, a phosphorylated glycolipid that anchors the lipopolysaccharide to the outer membrane of the cell.</text>
</comment>
<comment type="subcellular location">
    <subcellularLocation>
        <location evidence="8">Cytoplasm</location>
    </subcellularLocation>
</comment>
<dbReference type="NCBIfam" id="TIGR01852">
    <property type="entry name" value="lipid_A_lpxA"/>
    <property type="match status" value="1"/>
</dbReference>
<evidence type="ECO:0000256" key="3">
    <source>
        <dbReference type="ARBA" id="ARBA00022556"/>
    </source>
</evidence>
<dbReference type="GO" id="GO:0005737">
    <property type="term" value="C:cytoplasm"/>
    <property type="evidence" value="ECO:0007669"/>
    <property type="project" value="UniProtKB-SubCell"/>
</dbReference>
<accession>A0A437QXZ0</accession>
<dbReference type="InterPro" id="IPR018357">
    <property type="entry name" value="Hexapep_transf_CS"/>
</dbReference>
<name>A0A437QXZ0_9PROT</name>
<dbReference type="PANTHER" id="PTHR43480">
    <property type="entry name" value="ACYL-[ACYL-CARRIER-PROTEIN]--UDP-N-ACETYLGLUCOSAMINE O-ACYLTRANSFERASE"/>
    <property type="match status" value="1"/>
</dbReference>
<gene>
    <name evidence="8" type="primary">lpxA</name>
    <name evidence="10" type="ORF">EOI86_08840</name>
</gene>
<dbReference type="Pfam" id="PF00132">
    <property type="entry name" value="Hexapep"/>
    <property type="match status" value="1"/>
</dbReference>
<evidence type="ECO:0000256" key="7">
    <source>
        <dbReference type="ARBA" id="ARBA00023315"/>
    </source>
</evidence>
<keyword evidence="3 8" id="KW-0441">Lipid A biosynthesis</keyword>
<keyword evidence="11" id="KW-1185">Reference proteome</keyword>
<keyword evidence="5 8" id="KW-0677">Repeat</keyword>
<dbReference type="PIRSF" id="PIRSF000456">
    <property type="entry name" value="UDP-GlcNAc_acltr"/>
    <property type="match status" value="1"/>
</dbReference>
<dbReference type="CDD" id="cd03351">
    <property type="entry name" value="LbH_UDP-GlcNAc_AT"/>
    <property type="match status" value="1"/>
</dbReference>
<dbReference type="InterPro" id="IPR011004">
    <property type="entry name" value="Trimer_LpxA-like_sf"/>
</dbReference>
<feature type="domain" description="UDP N-acetylglucosamine O-acyltransferase C-terminal" evidence="9">
    <location>
        <begin position="177"/>
        <end position="258"/>
    </location>
</feature>
<dbReference type="SUPFAM" id="SSF51161">
    <property type="entry name" value="Trimeric LpxA-like enzymes"/>
    <property type="match status" value="1"/>
</dbReference>
<dbReference type="Gene3D" id="2.160.10.10">
    <property type="entry name" value="Hexapeptide repeat proteins"/>
    <property type="match status" value="1"/>
</dbReference>
<dbReference type="HAMAP" id="MF_00387">
    <property type="entry name" value="LpxA"/>
    <property type="match status" value="1"/>
</dbReference>
<dbReference type="EMBL" id="SADE01000001">
    <property type="protein sequence ID" value="RVU39329.1"/>
    <property type="molecule type" value="Genomic_DNA"/>
</dbReference>
<comment type="caution">
    <text evidence="10">The sequence shown here is derived from an EMBL/GenBank/DDBJ whole genome shotgun (WGS) entry which is preliminary data.</text>
</comment>
<keyword evidence="2 8" id="KW-0444">Lipid biosynthesis</keyword>
<dbReference type="AlphaFoldDB" id="A0A437QXZ0"/>
<dbReference type="EC" id="2.3.1.129" evidence="8"/>
<evidence type="ECO:0000256" key="2">
    <source>
        <dbReference type="ARBA" id="ARBA00022516"/>
    </source>
</evidence>
<keyword evidence="1 8" id="KW-0963">Cytoplasm</keyword>
<evidence type="ECO:0000313" key="11">
    <source>
        <dbReference type="Proteomes" id="UP000287447"/>
    </source>
</evidence>
<comment type="catalytic activity">
    <reaction evidence="8">
        <text>a (3R)-hydroxyacyl-[ACP] + UDP-N-acetyl-alpha-D-glucosamine = a UDP-3-O-[(3R)-3-hydroxyacyl]-N-acetyl-alpha-D-glucosamine + holo-[ACP]</text>
        <dbReference type="Rhea" id="RHEA:67812"/>
        <dbReference type="Rhea" id="RHEA-COMP:9685"/>
        <dbReference type="Rhea" id="RHEA-COMP:9945"/>
        <dbReference type="ChEBI" id="CHEBI:57705"/>
        <dbReference type="ChEBI" id="CHEBI:64479"/>
        <dbReference type="ChEBI" id="CHEBI:78827"/>
        <dbReference type="ChEBI" id="CHEBI:173225"/>
        <dbReference type="EC" id="2.3.1.129"/>
    </reaction>
</comment>
<dbReference type="Proteomes" id="UP000287447">
    <property type="component" value="Unassembled WGS sequence"/>
</dbReference>
<comment type="subunit">
    <text evidence="8">Homotrimer.</text>
</comment>
<dbReference type="PROSITE" id="PS00101">
    <property type="entry name" value="HEXAPEP_TRANSFERASES"/>
    <property type="match status" value="2"/>
</dbReference>
<evidence type="ECO:0000256" key="5">
    <source>
        <dbReference type="ARBA" id="ARBA00022737"/>
    </source>
</evidence>
<comment type="pathway">
    <text evidence="8">Glycolipid biosynthesis; lipid IV(A) biosynthesis; lipid IV(A) from (3R)-3-hydroxytetradecanoyl-[acyl-carrier-protein] and UDP-N-acetyl-alpha-D-glucosamine: step 1/6.</text>
</comment>
<keyword evidence="7 8" id="KW-0012">Acyltransferase</keyword>
<evidence type="ECO:0000256" key="6">
    <source>
        <dbReference type="ARBA" id="ARBA00023098"/>
    </source>
</evidence>
<dbReference type="UniPathway" id="UPA00359">
    <property type="reaction ID" value="UER00477"/>
</dbReference>
<dbReference type="GO" id="GO:0016020">
    <property type="term" value="C:membrane"/>
    <property type="evidence" value="ECO:0007669"/>
    <property type="project" value="GOC"/>
</dbReference>
<organism evidence="10 11">
    <name type="scientific">Hwanghaeella grinnelliae</name>
    <dbReference type="NCBI Taxonomy" id="2500179"/>
    <lineage>
        <taxon>Bacteria</taxon>
        <taxon>Pseudomonadati</taxon>
        <taxon>Pseudomonadota</taxon>
        <taxon>Alphaproteobacteria</taxon>
        <taxon>Rhodospirillales</taxon>
        <taxon>Rhodospirillaceae</taxon>
        <taxon>Hwanghaeella</taxon>
    </lineage>
</organism>
<dbReference type="Gene3D" id="1.20.1180.10">
    <property type="entry name" value="Udp N-acetylglucosamine O-acyltransferase, C-terminal domain"/>
    <property type="match status" value="1"/>
</dbReference>
<evidence type="ECO:0000256" key="4">
    <source>
        <dbReference type="ARBA" id="ARBA00022679"/>
    </source>
</evidence>
<keyword evidence="6 8" id="KW-0443">Lipid metabolism</keyword>
<dbReference type="PANTHER" id="PTHR43480:SF1">
    <property type="entry name" value="ACYL-[ACYL-CARRIER-PROTEIN]--UDP-N-ACETYLGLUCOSAMINE O-ACYLTRANSFERASE, MITOCHONDRIAL-RELATED"/>
    <property type="match status" value="1"/>
</dbReference>
<evidence type="ECO:0000259" key="9">
    <source>
        <dbReference type="Pfam" id="PF13720"/>
    </source>
</evidence>
<proteinExistence type="inferred from homology"/>
<dbReference type="OrthoDB" id="9807278at2"/>
<dbReference type="GO" id="GO:0009245">
    <property type="term" value="P:lipid A biosynthetic process"/>
    <property type="evidence" value="ECO:0007669"/>
    <property type="project" value="UniProtKB-UniRule"/>
</dbReference>
<dbReference type="InterPro" id="IPR037157">
    <property type="entry name" value="Acetyltransf_C_sf"/>
</dbReference>
<protein>
    <recommendedName>
        <fullName evidence="8">Acyl-[acyl-carrier-protein]--UDP-N-acetylglucosamine O-acyltransferase</fullName>
        <shortName evidence="8">UDP-N-acetylglucosamine acyltransferase</shortName>
        <ecNumber evidence="8">2.3.1.129</ecNumber>
    </recommendedName>
</protein>
<dbReference type="InterPro" id="IPR010137">
    <property type="entry name" value="Lipid_A_LpxA"/>
</dbReference>
<dbReference type="RefSeq" id="WP_127764700.1">
    <property type="nucleotide sequence ID" value="NZ_SADE01000001.1"/>
</dbReference>
<keyword evidence="4 8" id="KW-0808">Transferase</keyword>
<evidence type="ECO:0000256" key="1">
    <source>
        <dbReference type="ARBA" id="ARBA00022490"/>
    </source>
</evidence>
<dbReference type="NCBIfam" id="NF003657">
    <property type="entry name" value="PRK05289.1"/>
    <property type="match status" value="1"/>
</dbReference>
<dbReference type="InterPro" id="IPR001451">
    <property type="entry name" value="Hexapep"/>
</dbReference>
<evidence type="ECO:0000256" key="8">
    <source>
        <dbReference type="HAMAP-Rule" id="MF_00387"/>
    </source>
</evidence>
<evidence type="ECO:0000313" key="10">
    <source>
        <dbReference type="EMBL" id="RVU39329.1"/>
    </source>
</evidence>
<dbReference type="GO" id="GO:0008780">
    <property type="term" value="F:acyl-[acyl-carrier-protein]-UDP-N-acetylglucosamine O-acyltransferase activity"/>
    <property type="evidence" value="ECO:0007669"/>
    <property type="project" value="UniProtKB-UniRule"/>
</dbReference>
<sequence length="267" mass="28189">MTGTIHPTAVVDPAATLGAEVNIGPYCIVGADVTLGDRVVLHSHVVVDGRTEIGEGTEIYPFASIGTPPQDLKYKGEPSRLIIGKNNRIREHVTMNPGTEGGGMETRVGDNGLFMVGAHVAHDCIVGNSVIMANNATIAGHVVLEDFAIIGGLSAVHQFVRIGKHAMVGGMSGVENDVIPYGSVMGDRARLSGLNIVGLKRRGFGKDDVHDLRTAYRMLFADEGTMGERVQDVAKLFEANSGVMEIVEFMAGSSSRGITQPKSGHGD</sequence>
<reference evidence="11" key="1">
    <citation type="submission" date="2019-01" db="EMBL/GenBank/DDBJ databases">
        <title>Gri0909 isolated from a small marine red alga.</title>
        <authorList>
            <person name="Kim J."/>
            <person name="Jeong S.E."/>
            <person name="Jeon C.O."/>
        </authorList>
    </citation>
    <scope>NUCLEOTIDE SEQUENCE [LARGE SCALE GENOMIC DNA]</scope>
    <source>
        <strain evidence="11">Gri0909</strain>
    </source>
</reference>
<dbReference type="Pfam" id="PF13720">
    <property type="entry name" value="Acetyltransf_11"/>
    <property type="match status" value="1"/>
</dbReference>